<organism evidence="1 2">
    <name type="scientific">Vigna mungo</name>
    <name type="common">Black gram</name>
    <name type="synonym">Phaseolus mungo</name>
    <dbReference type="NCBI Taxonomy" id="3915"/>
    <lineage>
        <taxon>Eukaryota</taxon>
        <taxon>Viridiplantae</taxon>
        <taxon>Streptophyta</taxon>
        <taxon>Embryophyta</taxon>
        <taxon>Tracheophyta</taxon>
        <taxon>Spermatophyta</taxon>
        <taxon>Magnoliopsida</taxon>
        <taxon>eudicotyledons</taxon>
        <taxon>Gunneridae</taxon>
        <taxon>Pentapetalae</taxon>
        <taxon>rosids</taxon>
        <taxon>fabids</taxon>
        <taxon>Fabales</taxon>
        <taxon>Fabaceae</taxon>
        <taxon>Papilionoideae</taxon>
        <taxon>50 kb inversion clade</taxon>
        <taxon>NPAAA clade</taxon>
        <taxon>indigoferoid/millettioid clade</taxon>
        <taxon>Phaseoleae</taxon>
        <taxon>Vigna</taxon>
    </lineage>
</organism>
<dbReference type="Proteomes" id="UP001374535">
    <property type="component" value="Chromosome 6"/>
</dbReference>
<evidence type="ECO:0000313" key="1">
    <source>
        <dbReference type="EMBL" id="WVZ06411.1"/>
    </source>
</evidence>
<sequence length="294" mass="33985">MAIMQRNVIRTCALVVERSNTLLNIVDLRTRRKRRPTFSQKILKRKQCYYDRKKLRSQAQASGELDKKAKQSSRLERSIKYADSPVNVVEHMKSSSSLVEQVDNLECSVGSPCNSFDHLDSSNRSDMCGEKLVIQRLKLAKGDLQVRIEKEKDLRVTLELQDEKAQPIDKNSVNDKLVTKTMKNSIRYKSTKVEKKSIKAKKKLTIEIVKNSISHETSKHGVRVILVYKKPRKRIEMKNKRSISNVGSRSMVISTRYFDAKVTKYLTTQDEGLSERWRLEKLCDREGESVMEGF</sequence>
<dbReference type="AlphaFoldDB" id="A0AAQ3NCG4"/>
<keyword evidence="2" id="KW-1185">Reference proteome</keyword>
<name>A0AAQ3NCG4_VIGMU</name>
<evidence type="ECO:0000313" key="2">
    <source>
        <dbReference type="Proteomes" id="UP001374535"/>
    </source>
</evidence>
<protein>
    <submittedName>
        <fullName evidence="1">Uncharacterized protein</fullName>
    </submittedName>
</protein>
<gene>
    <name evidence="1" type="ORF">V8G54_019757</name>
</gene>
<reference evidence="1 2" key="1">
    <citation type="journal article" date="2023" name="Life. Sci Alliance">
        <title>Evolutionary insights into 3D genome organization and epigenetic landscape of Vigna mungo.</title>
        <authorList>
            <person name="Junaid A."/>
            <person name="Singh B."/>
            <person name="Bhatia S."/>
        </authorList>
    </citation>
    <scope>NUCLEOTIDE SEQUENCE [LARGE SCALE GENOMIC DNA]</scope>
    <source>
        <strain evidence="1">Urdbean</strain>
    </source>
</reference>
<proteinExistence type="predicted"/>
<accession>A0AAQ3NCG4</accession>
<dbReference type="EMBL" id="CP144695">
    <property type="protein sequence ID" value="WVZ06411.1"/>
    <property type="molecule type" value="Genomic_DNA"/>
</dbReference>